<dbReference type="EMBL" id="CVRI01000047">
    <property type="protein sequence ID" value="CRK97463.1"/>
    <property type="molecule type" value="Genomic_DNA"/>
</dbReference>
<keyword evidence="1" id="KW-1133">Transmembrane helix</keyword>
<keyword evidence="3" id="KW-1185">Reference proteome</keyword>
<evidence type="ECO:0000313" key="3">
    <source>
        <dbReference type="Proteomes" id="UP000183832"/>
    </source>
</evidence>
<evidence type="ECO:0000256" key="1">
    <source>
        <dbReference type="SAM" id="Phobius"/>
    </source>
</evidence>
<gene>
    <name evidence="2" type="ORF">CLUMA_CG010852</name>
</gene>
<proteinExistence type="predicted"/>
<protein>
    <submittedName>
        <fullName evidence="2">CLUMA_CG010852, isoform A</fullName>
    </submittedName>
</protein>
<dbReference type="Proteomes" id="UP000183832">
    <property type="component" value="Unassembled WGS sequence"/>
</dbReference>
<feature type="transmembrane region" description="Helical" evidence="1">
    <location>
        <begin position="6"/>
        <end position="25"/>
    </location>
</feature>
<organism evidence="2 3">
    <name type="scientific">Clunio marinus</name>
    <dbReference type="NCBI Taxonomy" id="568069"/>
    <lineage>
        <taxon>Eukaryota</taxon>
        <taxon>Metazoa</taxon>
        <taxon>Ecdysozoa</taxon>
        <taxon>Arthropoda</taxon>
        <taxon>Hexapoda</taxon>
        <taxon>Insecta</taxon>
        <taxon>Pterygota</taxon>
        <taxon>Neoptera</taxon>
        <taxon>Endopterygota</taxon>
        <taxon>Diptera</taxon>
        <taxon>Nematocera</taxon>
        <taxon>Chironomoidea</taxon>
        <taxon>Chironomidae</taxon>
        <taxon>Clunio</taxon>
    </lineage>
</organism>
<accession>A0A1J1IB00</accession>
<sequence>MKDEQLLNCSISVISYALFSFYIVLNNNVNVMMVKLITQHECLMSIFNLIQHSSTSPITSSAC</sequence>
<reference evidence="2 3" key="1">
    <citation type="submission" date="2015-04" db="EMBL/GenBank/DDBJ databases">
        <authorList>
            <person name="Syromyatnikov M.Y."/>
            <person name="Popov V.N."/>
        </authorList>
    </citation>
    <scope>NUCLEOTIDE SEQUENCE [LARGE SCALE GENOMIC DNA]</scope>
</reference>
<dbReference type="AlphaFoldDB" id="A0A1J1IB00"/>
<evidence type="ECO:0000313" key="2">
    <source>
        <dbReference type="EMBL" id="CRK97463.1"/>
    </source>
</evidence>
<keyword evidence="1" id="KW-0812">Transmembrane</keyword>
<keyword evidence="1" id="KW-0472">Membrane</keyword>
<name>A0A1J1IB00_9DIPT</name>